<accession>A0A167RJH9</accession>
<name>A0A167RJH9_CALVF</name>
<dbReference type="AlphaFoldDB" id="A0A167RJH9"/>
<dbReference type="Proteomes" id="UP000076738">
    <property type="component" value="Unassembled WGS sequence"/>
</dbReference>
<proteinExistence type="predicted"/>
<organism evidence="2 3">
    <name type="scientific">Calocera viscosa (strain TUFC12733)</name>
    <dbReference type="NCBI Taxonomy" id="1330018"/>
    <lineage>
        <taxon>Eukaryota</taxon>
        <taxon>Fungi</taxon>
        <taxon>Dikarya</taxon>
        <taxon>Basidiomycota</taxon>
        <taxon>Agaricomycotina</taxon>
        <taxon>Dacrymycetes</taxon>
        <taxon>Dacrymycetales</taxon>
        <taxon>Dacrymycetaceae</taxon>
        <taxon>Calocera</taxon>
    </lineage>
</organism>
<protein>
    <submittedName>
        <fullName evidence="2">Uncharacterized protein</fullName>
    </submittedName>
</protein>
<reference evidence="2 3" key="1">
    <citation type="journal article" date="2016" name="Mol. Biol. Evol.">
        <title>Comparative Genomics of Early-Diverging Mushroom-Forming Fungi Provides Insights into the Origins of Lignocellulose Decay Capabilities.</title>
        <authorList>
            <person name="Nagy L.G."/>
            <person name="Riley R."/>
            <person name="Tritt A."/>
            <person name="Adam C."/>
            <person name="Daum C."/>
            <person name="Floudas D."/>
            <person name="Sun H."/>
            <person name="Yadav J.S."/>
            <person name="Pangilinan J."/>
            <person name="Larsson K.H."/>
            <person name="Matsuura K."/>
            <person name="Barry K."/>
            <person name="Labutti K."/>
            <person name="Kuo R."/>
            <person name="Ohm R.A."/>
            <person name="Bhattacharya S.S."/>
            <person name="Shirouzu T."/>
            <person name="Yoshinaga Y."/>
            <person name="Martin F.M."/>
            <person name="Grigoriev I.V."/>
            <person name="Hibbett D.S."/>
        </authorList>
    </citation>
    <scope>NUCLEOTIDE SEQUENCE [LARGE SCALE GENOMIC DNA]</scope>
    <source>
        <strain evidence="2 3">TUFC12733</strain>
    </source>
</reference>
<keyword evidence="3" id="KW-1185">Reference proteome</keyword>
<evidence type="ECO:0000313" key="3">
    <source>
        <dbReference type="Proteomes" id="UP000076738"/>
    </source>
</evidence>
<sequence>MLRLLEILRGLSRSSLYDPPSHGCAPECQRSPGGALAPTASRHHRLRPLATSSLAYSRDHMYCRGCWPTAKKHSSSVRPRSPSLINLSAPPTHSTMIFSVALFIVMTLTSVSGAAPMKGTLCSPTCQLLDTVGNPLKSGRSPIDGGAVLDCSWGWSQNSAYTTGYYAGDLGDLTKGTANCPQQAILDIACPALDTANEALSDNALTSTILTCMYDREGAVVESITFGTSRLYLPTTEQSYTRTSPLAKPNQPLNNRMHFSAPLLLLAAIATSALAAPAVTTCGFTCPPTDTAGEPLAVINYGYPPGNDNYLSCGYAWYEDDSGNWWVGTSCSFDPVSVLCLKA</sequence>
<feature type="region of interest" description="Disordered" evidence="1">
    <location>
        <begin position="17"/>
        <end position="42"/>
    </location>
</feature>
<dbReference type="EMBL" id="KV417268">
    <property type="protein sequence ID" value="KZP00979.1"/>
    <property type="molecule type" value="Genomic_DNA"/>
</dbReference>
<gene>
    <name evidence="2" type="ORF">CALVIDRAFT_595121</name>
</gene>
<evidence type="ECO:0000313" key="2">
    <source>
        <dbReference type="EMBL" id="KZP00979.1"/>
    </source>
</evidence>
<evidence type="ECO:0000256" key="1">
    <source>
        <dbReference type="SAM" id="MobiDB-lite"/>
    </source>
</evidence>